<evidence type="ECO:0000256" key="1">
    <source>
        <dbReference type="ARBA" id="ARBA00004127"/>
    </source>
</evidence>
<reference evidence="6 7" key="2">
    <citation type="submission" date="2008-10" db="EMBL/GenBank/DDBJ databases">
        <authorList>
            <person name="Fulton L."/>
            <person name="Clifton S."/>
            <person name="Fulton B."/>
            <person name="Xu J."/>
            <person name="Minx P."/>
            <person name="Pepin K.H."/>
            <person name="Johnson M."/>
            <person name="Bhonagiri V."/>
            <person name="Nash W.E."/>
            <person name="Mardis E.R."/>
            <person name="Wilson R.K."/>
        </authorList>
    </citation>
    <scope>NUCLEOTIDE SEQUENCE [LARGE SCALE GENOMIC DNA]</scope>
    <source>
        <strain evidence="6 7">ATCC 29098</strain>
    </source>
</reference>
<dbReference type="eggNOG" id="COG3339">
    <property type="taxonomic scope" value="Bacteria"/>
</dbReference>
<dbReference type="EMBL" id="ABXU01000006">
    <property type="protein sequence ID" value="EEB34940.1"/>
    <property type="molecule type" value="Genomic_DNA"/>
</dbReference>
<dbReference type="AlphaFoldDB" id="B6WQ05"/>
<sequence length="113" mass="12343">MADIKKYEEYYSNESFMDKVSRCAAMAGREVLLKAFQLYYVLGKPDVPVWAKGTIMGAIGYFILPADIVPDILPAAGYVDDLGVLAAALITVSMYVDDEVTANAEKKVNQLLG</sequence>
<evidence type="ECO:0000256" key="3">
    <source>
        <dbReference type="ARBA" id="ARBA00022989"/>
    </source>
</evidence>
<protein>
    <recommendedName>
        <fullName evidence="5">DUF1232 domain-containing protein</fullName>
    </recommendedName>
</protein>
<reference evidence="6 7" key="1">
    <citation type="submission" date="2008-10" db="EMBL/GenBank/DDBJ databases">
        <title>Draft genome sequence of Desulvovibrio piger (ATCC 29098).</title>
        <authorList>
            <person name="Sudarsanam P."/>
            <person name="Ley R."/>
            <person name="Guruge J."/>
            <person name="Turnbaugh P.J."/>
            <person name="Mahowald M."/>
            <person name="Liep D."/>
            <person name="Gordon J."/>
        </authorList>
    </citation>
    <scope>NUCLEOTIDE SEQUENCE [LARGE SCALE GENOMIC DNA]</scope>
    <source>
        <strain evidence="6 7">ATCC 29098</strain>
    </source>
</reference>
<dbReference type="InterPro" id="IPR016983">
    <property type="entry name" value="UCP031804"/>
</dbReference>
<evidence type="ECO:0000256" key="4">
    <source>
        <dbReference type="ARBA" id="ARBA00023136"/>
    </source>
</evidence>
<organism evidence="6 7">
    <name type="scientific">Desulfovibrio piger ATCC 29098</name>
    <dbReference type="NCBI Taxonomy" id="411464"/>
    <lineage>
        <taxon>Bacteria</taxon>
        <taxon>Pseudomonadati</taxon>
        <taxon>Thermodesulfobacteriota</taxon>
        <taxon>Desulfovibrionia</taxon>
        <taxon>Desulfovibrionales</taxon>
        <taxon>Desulfovibrionaceae</taxon>
        <taxon>Desulfovibrio</taxon>
    </lineage>
</organism>
<dbReference type="Pfam" id="PF06803">
    <property type="entry name" value="DUF1232"/>
    <property type="match status" value="1"/>
</dbReference>
<dbReference type="InterPro" id="IPR010652">
    <property type="entry name" value="DUF1232"/>
</dbReference>
<dbReference type="RefSeq" id="WP_006003677.1">
    <property type="nucleotide sequence ID" value="NZ_DS996351.1"/>
</dbReference>
<evidence type="ECO:0000313" key="7">
    <source>
        <dbReference type="Proteomes" id="UP000003676"/>
    </source>
</evidence>
<dbReference type="GO" id="GO:0012505">
    <property type="term" value="C:endomembrane system"/>
    <property type="evidence" value="ECO:0007669"/>
    <property type="project" value="UniProtKB-SubCell"/>
</dbReference>
<dbReference type="OrthoDB" id="9804184at2"/>
<name>B6WQ05_9BACT</name>
<keyword evidence="3" id="KW-1133">Transmembrane helix</keyword>
<feature type="domain" description="DUF1232" evidence="5">
    <location>
        <begin position="51"/>
        <end position="86"/>
    </location>
</feature>
<dbReference type="Proteomes" id="UP000003676">
    <property type="component" value="Unassembled WGS sequence"/>
</dbReference>
<keyword evidence="4" id="KW-0472">Membrane</keyword>
<gene>
    <name evidence="6" type="ORF">DESPIG_00128</name>
</gene>
<evidence type="ECO:0000259" key="5">
    <source>
        <dbReference type="Pfam" id="PF06803"/>
    </source>
</evidence>
<comment type="caution">
    <text evidence="6">The sequence shown here is derived from an EMBL/GenBank/DDBJ whole genome shotgun (WGS) entry which is preliminary data.</text>
</comment>
<evidence type="ECO:0000313" key="6">
    <source>
        <dbReference type="EMBL" id="EEB34940.1"/>
    </source>
</evidence>
<keyword evidence="2" id="KW-0812">Transmembrane</keyword>
<dbReference type="HOGENOM" id="CLU_133088_0_1_7"/>
<evidence type="ECO:0000256" key="2">
    <source>
        <dbReference type="ARBA" id="ARBA00022692"/>
    </source>
</evidence>
<dbReference type="PIRSF" id="PIRSF031804">
    <property type="entry name" value="UCP031804"/>
    <property type="match status" value="1"/>
</dbReference>
<comment type="subcellular location">
    <subcellularLocation>
        <location evidence="1">Endomembrane system</location>
        <topology evidence="1">Multi-pass membrane protein</topology>
    </subcellularLocation>
</comment>
<proteinExistence type="predicted"/>
<accession>B6WQ05</accession>